<dbReference type="FunFam" id="1.10.12.10:FF:000001">
    <property type="entry name" value="Probable enoyl-CoA hydratase, mitochondrial"/>
    <property type="match status" value="1"/>
</dbReference>
<dbReference type="InterPro" id="IPR029045">
    <property type="entry name" value="ClpP/crotonase-like_dom_sf"/>
</dbReference>
<evidence type="ECO:0000313" key="9">
    <source>
        <dbReference type="Proteomes" id="UP000009328"/>
    </source>
</evidence>
<evidence type="ECO:0000256" key="5">
    <source>
        <dbReference type="ARBA" id="ARBA00023239"/>
    </source>
</evidence>
<dbReference type="PANTHER" id="PTHR11941">
    <property type="entry name" value="ENOYL-COA HYDRATASE-RELATED"/>
    <property type="match status" value="1"/>
</dbReference>
<evidence type="ECO:0000256" key="3">
    <source>
        <dbReference type="ARBA" id="ARBA00022832"/>
    </source>
</evidence>
<dbReference type="Proteomes" id="UP000009328">
    <property type="component" value="Unassembled WGS sequence"/>
</dbReference>
<comment type="similarity">
    <text evidence="1 7">Belongs to the enoyl-CoA hydratase/isomerase family.</text>
</comment>
<dbReference type="InterPro" id="IPR001753">
    <property type="entry name" value="Enoyl-CoA_hydra/iso"/>
</dbReference>
<dbReference type="PROSITE" id="PS00166">
    <property type="entry name" value="ENOYL_COA_HYDRATASE"/>
    <property type="match status" value="1"/>
</dbReference>
<dbReference type="CDD" id="cd06558">
    <property type="entry name" value="crotonase-like"/>
    <property type="match status" value="1"/>
</dbReference>
<dbReference type="HOGENOM" id="CLU_009834_7_6_1"/>
<dbReference type="STRING" id="1206466.K0KEZ4"/>
<dbReference type="EMBL" id="CAIF01000005">
    <property type="protein sequence ID" value="CCH40762.1"/>
    <property type="molecule type" value="Genomic_DNA"/>
</dbReference>
<evidence type="ECO:0000256" key="4">
    <source>
        <dbReference type="ARBA" id="ARBA00023098"/>
    </source>
</evidence>
<dbReference type="FunFam" id="3.90.226.10:FF:000019">
    <property type="entry name" value="Enoyl-CoA hydratase, mitochondrial"/>
    <property type="match status" value="1"/>
</dbReference>
<dbReference type="GO" id="GO:0006635">
    <property type="term" value="P:fatty acid beta-oxidation"/>
    <property type="evidence" value="ECO:0007669"/>
    <property type="project" value="TreeGrafter"/>
</dbReference>
<dbReference type="GO" id="GO:0005739">
    <property type="term" value="C:mitochondrion"/>
    <property type="evidence" value="ECO:0007669"/>
    <property type="project" value="TreeGrafter"/>
</dbReference>
<comment type="caution">
    <text evidence="8">The sequence shown here is derived from an EMBL/GenBank/DDBJ whole genome shotgun (WGS) entry which is preliminary data.</text>
</comment>
<gene>
    <name evidence="8" type="ORF">BN7_296</name>
</gene>
<dbReference type="InParanoid" id="K0KEZ4"/>
<dbReference type="Pfam" id="PF00378">
    <property type="entry name" value="ECH_1"/>
    <property type="match status" value="1"/>
</dbReference>
<dbReference type="Gene3D" id="3.90.226.10">
    <property type="entry name" value="2-enoyl-CoA Hydratase, Chain A, domain 1"/>
    <property type="match status" value="1"/>
</dbReference>
<evidence type="ECO:0000256" key="7">
    <source>
        <dbReference type="RuleBase" id="RU003707"/>
    </source>
</evidence>
<dbReference type="AlphaFoldDB" id="K0KEZ4"/>
<keyword evidence="4" id="KW-0443">Lipid metabolism</keyword>
<evidence type="ECO:0000256" key="2">
    <source>
        <dbReference type="ARBA" id="ARBA00012076"/>
    </source>
</evidence>
<name>K0KEZ4_WICCF</name>
<evidence type="ECO:0000256" key="6">
    <source>
        <dbReference type="ARBA" id="ARBA00073937"/>
    </source>
</evidence>
<proteinExistence type="inferred from homology"/>
<dbReference type="GO" id="GO:0004300">
    <property type="term" value="F:enoyl-CoA hydratase activity"/>
    <property type="evidence" value="ECO:0007669"/>
    <property type="project" value="UniProtKB-EC"/>
</dbReference>
<dbReference type="eggNOG" id="KOG1680">
    <property type="taxonomic scope" value="Eukaryota"/>
</dbReference>
<dbReference type="SUPFAM" id="SSF52096">
    <property type="entry name" value="ClpP/crotonase"/>
    <property type="match status" value="1"/>
</dbReference>
<accession>K0KEZ4</accession>
<dbReference type="EC" id="4.2.1.17" evidence="2"/>
<evidence type="ECO:0000256" key="1">
    <source>
        <dbReference type="ARBA" id="ARBA00005254"/>
    </source>
</evidence>
<organism evidence="8 9">
    <name type="scientific">Wickerhamomyces ciferrii (strain ATCC 14091 / BCRC 22168 / CBS 111 / JCM 3599 / NBRC 0793 / NRRL Y-1031 F-60-10)</name>
    <name type="common">Yeast</name>
    <name type="synonym">Pichia ciferrii</name>
    <dbReference type="NCBI Taxonomy" id="1206466"/>
    <lineage>
        <taxon>Eukaryota</taxon>
        <taxon>Fungi</taxon>
        <taxon>Dikarya</taxon>
        <taxon>Ascomycota</taxon>
        <taxon>Saccharomycotina</taxon>
        <taxon>Saccharomycetes</taxon>
        <taxon>Phaffomycetales</taxon>
        <taxon>Wickerhamomycetaceae</taxon>
        <taxon>Wickerhamomyces</taxon>
    </lineage>
</organism>
<dbReference type="InterPro" id="IPR018376">
    <property type="entry name" value="Enoyl-CoA_hyd/isom_CS"/>
</dbReference>
<dbReference type="PANTHER" id="PTHR11941:SF54">
    <property type="entry name" value="ENOYL-COA HYDRATASE, MITOCHONDRIAL"/>
    <property type="match status" value="1"/>
</dbReference>
<evidence type="ECO:0000313" key="8">
    <source>
        <dbReference type="EMBL" id="CCH40762.1"/>
    </source>
</evidence>
<sequence>MTFKHIITSTPRTGVFQITLNRPKALNALNSALFTEILTALRKADSDIDQYGAVVITGGDRVFAAGADIKEMLPIDSAQAMSQDMLSNWKDFNSIGIPIIAAVEGYALGGGCELAMNCDIIYASNKAVFGQPEVKLGVIPGGGGTQRLIRAIGKSRAMEYIITGDNFSSIQAEQWGLVSKNFEPKTVIKNALDLAEKIAKGPRLTSRSCKKAINIANETNLQNGLDFERNIFHSLFGNYEQKEGMNAFVEKRKPKWSKL</sequence>
<protein>
    <recommendedName>
        <fullName evidence="6">Probable enoyl-CoA hydratase, mitochondrial</fullName>
        <ecNumber evidence="2">4.2.1.17</ecNumber>
    </recommendedName>
</protein>
<keyword evidence="9" id="KW-1185">Reference proteome</keyword>
<dbReference type="Gene3D" id="1.10.12.10">
    <property type="entry name" value="Lyase 2-enoyl-coa Hydratase, Chain A, domain 2"/>
    <property type="match status" value="1"/>
</dbReference>
<keyword evidence="5 8" id="KW-0456">Lyase</keyword>
<reference evidence="8 9" key="1">
    <citation type="journal article" date="2012" name="Eukaryot. Cell">
        <title>Draft genome sequence of Wickerhamomyces ciferrii NRRL Y-1031 F-60-10.</title>
        <authorList>
            <person name="Schneider J."/>
            <person name="Andrea H."/>
            <person name="Blom J."/>
            <person name="Jaenicke S."/>
            <person name="Ruckert C."/>
            <person name="Schorsch C."/>
            <person name="Szczepanowski R."/>
            <person name="Farwick M."/>
            <person name="Goesmann A."/>
            <person name="Puhler A."/>
            <person name="Schaffer S."/>
            <person name="Tauch A."/>
            <person name="Kohler T."/>
            <person name="Brinkrolf K."/>
        </authorList>
    </citation>
    <scope>NUCLEOTIDE SEQUENCE [LARGE SCALE GENOMIC DNA]</scope>
    <source>
        <strain evidence="9">ATCC 14091 / BCRC 22168 / CBS 111 / JCM 3599 / NBRC 0793 / NRRL Y-1031 F-60-10</strain>
    </source>
</reference>
<dbReference type="InterPro" id="IPR014748">
    <property type="entry name" value="Enoyl-CoA_hydra_C"/>
</dbReference>
<keyword evidence="3" id="KW-0276">Fatty acid metabolism</keyword>